<dbReference type="GO" id="GO:0071513">
    <property type="term" value="C:phosphopantothenoylcysteine decarboxylase complex"/>
    <property type="evidence" value="ECO:0007669"/>
    <property type="project" value="TreeGrafter"/>
</dbReference>
<dbReference type="Pfam" id="PF02441">
    <property type="entry name" value="Flavoprotein"/>
    <property type="match status" value="1"/>
</dbReference>
<dbReference type="InterPro" id="IPR003382">
    <property type="entry name" value="Flavoprotein"/>
</dbReference>
<dbReference type="EMBL" id="FQTU01000011">
    <property type="protein sequence ID" value="SHE99379.1"/>
    <property type="molecule type" value="Genomic_DNA"/>
</dbReference>
<dbReference type="PROSITE" id="PS51257">
    <property type="entry name" value="PROKAR_LIPOPROTEIN"/>
    <property type="match status" value="1"/>
</dbReference>
<keyword evidence="3" id="KW-1185">Reference proteome</keyword>
<reference evidence="2 3" key="1">
    <citation type="submission" date="2016-11" db="EMBL/GenBank/DDBJ databases">
        <authorList>
            <person name="Jaros S."/>
            <person name="Januszkiewicz K."/>
            <person name="Wedrychowicz H."/>
        </authorList>
    </citation>
    <scope>NUCLEOTIDE SEQUENCE [LARGE SCALE GENOMIC DNA]</scope>
    <source>
        <strain evidence="2 3">DSM 14828</strain>
    </source>
</reference>
<dbReference type="OrthoDB" id="9802554at2"/>
<sequence>MKKTTVVVGVTGGIACYKAADLVSSLVKKGFDIHVIMTENAGEFITPLTFQTLSGNRVATSMFERIASFEVEHISLAQRADVFVVAPASANFIGKMANGIADDMLTTTIMATKAPIVIAPAMNTAMWENPILKDNLEKLKKFGVQVVEPDEGRLACGDLGKGKLAEVEEIVEAIEKAAK</sequence>
<protein>
    <submittedName>
        <fullName evidence="2">Phosphopantothenoylcysteine decarboxylase / phosphopantothenate--cysteine ligase</fullName>
    </submittedName>
</protein>
<evidence type="ECO:0000313" key="3">
    <source>
        <dbReference type="Proteomes" id="UP000184251"/>
    </source>
</evidence>
<dbReference type="PANTHER" id="PTHR14359">
    <property type="entry name" value="HOMO-OLIGOMERIC FLAVIN CONTAINING CYS DECARBOXYLASE FAMILY"/>
    <property type="match status" value="1"/>
</dbReference>
<dbReference type="GO" id="GO:0015937">
    <property type="term" value="P:coenzyme A biosynthetic process"/>
    <property type="evidence" value="ECO:0007669"/>
    <property type="project" value="InterPro"/>
</dbReference>
<dbReference type="PANTHER" id="PTHR14359:SF6">
    <property type="entry name" value="PHOSPHOPANTOTHENOYLCYSTEINE DECARBOXYLASE"/>
    <property type="match status" value="1"/>
</dbReference>
<dbReference type="NCBIfam" id="TIGR00521">
    <property type="entry name" value="coaBC_dfp"/>
    <property type="match status" value="1"/>
</dbReference>
<keyword evidence="2" id="KW-0436">Ligase</keyword>
<dbReference type="GO" id="GO:0010181">
    <property type="term" value="F:FMN binding"/>
    <property type="evidence" value="ECO:0007669"/>
    <property type="project" value="InterPro"/>
</dbReference>
<dbReference type="SUPFAM" id="SSF52507">
    <property type="entry name" value="Homo-oligomeric flavin-containing Cys decarboxylases, HFCD"/>
    <property type="match status" value="1"/>
</dbReference>
<evidence type="ECO:0000259" key="1">
    <source>
        <dbReference type="Pfam" id="PF02441"/>
    </source>
</evidence>
<dbReference type="InterPro" id="IPR036551">
    <property type="entry name" value="Flavin_trans-like"/>
</dbReference>
<dbReference type="AlphaFoldDB" id="A0A1M4Y106"/>
<name>A0A1M4Y106_9FIRM</name>
<dbReference type="Proteomes" id="UP000184251">
    <property type="component" value="Unassembled WGS sequence"/>
</dbReference>
<gene>
    <name evidence="2" type="ORF">SAMN02746064_01654</name>
</gene>
<dbReference type="GO" id="GO:0004632">
    <property type="term" value="F:phosphopantothenate--cysteine ligase activity"/>
    <property type="evidence" value="ECO:0007669"/>
    <property type="project" value="InterPro"/>
</dbReference>
<dbReference type="GO" id="GO:0015941">
    <property type="term" value="P:pantothenate catabolic process"/>
    <property type="evidence" value="ECO:0007669"/>
    <property type="project" value="InterPro"/>
</dbReference>
<dbReference type="GO" id="GO:0004633">
    <property type="term" value="F:phosphopantothenoylcysteine decarboxylase activity"/>
    <property type="evidence" value="ECO:0007669"/>
    <property type="project" value="InterPro"/>
</dbReference>
<dbReference type="Gene3D" id="3.40.50.1950">
    <property type="entry name" value="Flavin prenyltransferase-like"/>
    <property type="match status" value="1"/>
</dbReference>
<evidence type="ECO:0000313" key="2">
    <source>
        <dbReference type="EMBL" id="SHE99379.1"/>
    </source>
</evidence>
<dbReference type="InterPro" id="IPR005252">
    <property type="entry name" value="CoaBC"/>
</dbReference>
<accession>A0A1M4Y106</accession>
<organism evidence="2 3">
    <name type="scientific">Alkalibacter saccharofermentans DSM 14828</name>
    <dbReference type="NCBI Taxonomy" id="1120975"/>
    <lineage>
        <taxon>Bacteria</taxon>
        <taxon>Bacillati</taxon>
        <taxon>Bacillota</taxon>
        <taxon>Clostridia</taxon>
        <taxon>Eubacteriales</taxon>
        <taxon>Eubacteriaceae</taxon>
        <taxon>Alkalibacter</taxon>
    </lineage>
</organism>
<proteinExistence type="predicted"/>
<feature type="domain" description="Flavoprotein" evidence="1">
    <location>
        <begin position="5"/>
        <end position="176"/>
    </location>
</feature>
<dbReference type="STRING" id="1120975.SAMN02746064_01654"/>